<name>A0AAW9S125_9BACT</name>
<dbReference type="GO" id="GO:0016491">
    <property type="term" value="F:oxidoreductase activity"/>
    <property type="evidence" value="ECO:0007669"/>
    <property type="project" value="InterPro"/>
</dbReference>
<feature type="domain" description="Fatty acid hydroxylase" evidence="6">
    <location>
        <begin position="102"/>
        <end position="231"/>
    </location>
</feature>
<sequence length="238" mass="28167">MEIVQFIFSTWWITFLGGFLFFTFLYFGGAFLGLLLKKKFKLAAISPYRNYSQQVKKEIKISLLSVTVFALEGIPVQWAYTQGYIHISEQASIWALCLQVSILFLWNELHFYLSHYLLHHRWFFKKVHYLHHQSTTPTEFSTYSFHWFEAVLLGSVIYLPMLLYPFHYLALLLLPVMSILLNVLGHWNHDLAAGKSSQHWLGFCHRHSLHHQKVRGNYGFFLQIFDKLFNTNLKNERA</sequence>
<feature type="transmembrane region" description="Helical" evidence="5">
    <location>
        <begin position="61"/>
        <end position="80"/>
    </location>
</feature>
<organism evidence="7 8">
    <name type="scientific">Rapidithrix thailandica</name>
    <dbReference type="NCBI Taxonomy" id="413964"/>
    <lineage>
        <taxon>Bacteria</taxon>
        <taxon>Pseudomonadati</taxon>
        <taxon>Bacteroidota</taxon>
        <taxon>Cytophagia</taxon>
        <taxon>Cytophagales</taxon>
        <taxon>Flammeovirgaceae</taxon>
        <taxon>Rapidithrix</taxon>
    </lineage>
</organism>
<dbReference type="GO" id="GO:0016020">
    <property type="term" value="C:membrane"/>
    <property type="evidence" value="ECO:0007669"/>
    <property type="project" value="UniProtKB-SubCell"/>
</dbReference>
<evidence type="ECO:0000259" key="6">
    <source>
        <dbReference type="Pfam" id="PF04116"/>
    </source>
</evidence>
<feature type="transmembrane region" description="Helical" evidence="5">
    <location>
        <begin position="166"/>
        <end position="185"/>
    </location>
</feature>
<keyword evidence="2 5" id="KW-0812">Transmembrane</keyword>
<dbReference type="GO" id="GO:0005506">
    <property type="term" value="F:iron ion binding"/>
    <property type="evidence" value="ECO:0007669"/>
    <property type="project" value="InterPro"/>
</dbReference>
<accession>A0AAW9S125</accession>
<dbReference type="EMBL" id="JBDKWZ010000002">
    <property type="protein sequence ID" value="MEN7547297.1"/>
    <property type="molecule type" value="Genomic_DNA"/>
</dbReference>
<reference evidence="7 8" key="1">
    <citation type="submission" date="2024-04" db="EMBL/GenBank/DDBJ databases">
        <title>Novel genus in family Flammeovirgaceae.</title>
        <authorList>
            <person name="Nguyen T.H."/>
            <person name="Vuong T.Q."/>
            <person name="Le H."/>
            <person name="Kim S.-G."/>
        </authorList>
    </citation>
    <scope>NUCLEOTIDE SEQUENCE [LARGE SCALE GENOMIC DNA]</scope>
    <source>
        <strain evidence="7 8">JCM 23209</strain>
    </source>
</reference>
<evidence type="ECO:0000313" key="8">
    <source>
        <dbReference type="Proteomes" id="UP001403385"/>
    </source>
</evidence>
<dbReference type="Pfam" id="PF04116">
    <property type="entry name" value="FA_hydroxylase"/>
    <property type="match status" value="1"/>
</dbReference>
<keyword evidence="8" id="KW-1185">Reference proteome</keyword>
<keyword evidence="3 5" id="KW-1133">Transmembrane helix</keyword>
<dbReference type="GO" id="GO:0008610">
    <property type="term" value="P:lipid biosynthetic process"/>
    <property type="evidence" value="ECO:0007669"/>
    <property type="project" value="InterPro"/>
</dbReference>
<keyword evidence="4 5" id="KW-0472">Membrane</keyword>
<dbReference type="InterPro" id="IPR006694">
    <property type="entry name" value="Fatty_acid_hydroxylase"/>
</dbReference>
<dbReference type="RefSeq" id="WP_346820081.1">
    <property type="nucleotide sequence ID" value="NZ_JBDKWZ010000002.1"/>
</dbReference>
<evidence type="ECO:0000256" key="3">
    <source>
        <dbReference type="ARBA" id="ARBA00022989"/>
    </source>
</evidence>
<evidence type="ECO:0000256" key="4">
    <source>
        <dbReference type="ARBA" id="ARBA00023136"/>
    </source>
</evidence>
<comment type="caution">
    <text evidence="7">The sequence shown here is derived from an EMBL/GenBank/DDBJ whole genome shotgun (WGS) entry which is preliminary data.</text>
</comment>
<feature type="transmembrane region" description="Helical" evidence="5">
    <location>
        <begin position="12"/>
        <end position="36"/>
    </location>
</feature>
<evidence type="ECO:0000256" key="1">
    <source>
        <dbReference type="ARBA" id="ARBA00004370"/>
    </source>
</evidence>
<evidence type="ECO:0000256" key="5">
    <source>
        <dbReference type="SAM" id="Phobius"/>
    </source>
</evidence>
<gene>
    <name evidence="7" type="ORF">AAG747_05220</name>
</gene>
<protein>
    <submittedName>
        <fullName evidence="7">Sterol desaturase family protein</fullName>
    </submittedName>
</protein>
<dbReference type="Proteomes" id="UP001403385">
    <property type="component" value="Unassembled WGS sequence"/>
</dbReference>
<feature type="transmembrane region" description="Helical" evidence="5">
    <location>
        <begin position="92"/>
        <end position="119"/>
    </location>
</feature>
<dbReference type="InterPro" id="IPR050307">
    <property type="entry name" value="Sterol_Desaturase_Related"/>
</dbReference>
<evidence type="ECO:0000313" key="7">
    <source>
        <dbReference type="EMBL" id="MEN7547297.1"/>
    </source>
</evidence>
<feature type="transmembrane region" description="Helical" evidence="5">
    <location>
        <begin position="140"/>
        <end position="160"/>
    </location>
</feature>
<proteinExistence type="predicted"/>
<dbReference type="AlphaFoldDB" id="A0AAW9S125"/>
<comment type="subcellular location">
    <subcellularLocation>
        <location evidence="1">Membrane</location>
    </subcellularLocation>
</comment>
<dbReference type="PANTHER" id="PTHR11863">
    <property type="entry name" value="STEROL DESATURASE"/>
    <property type="match status" value="1"/>
</dbReference>
<evidence type="ECO:0000256" key="2">
    <source>
        <dbReference type="ARBA" id="ARBA00022692"/>
    </source>
</evidence>